<dbReference type="Proteomes" id="UP000445582">
    <property type="component" value="Unassembled WGS sequence"/>
</dbReference>
<dbReference type="InterPro" id="IPR036768">
    <property type="entry name" value="PolIII_chi_sf"/>
</dbReference>
<dbReference type="OrthoDB" id="9795973at2"/>
<dbReference type="Gene3D" id="3.40.50.10110">
    <property type="entry name" value="DNA polymerase III subunit chi"/>
    <property type="match status" value="1"/>
</dbReference>
<comment type="caution">
    <text evidence="1">The sequence shown here is derived from an EMBL/GenBank/DDBJ whole genome shotgun (WGS) entry which is preliminary data.</text>
</comment>
<dbReference type="Pfam" id="PF04364">
    <property type="entry name" value="DNA_pol3_chi"/>
    <property type="match status" value="1"/>
</dbReference>
<dbReference type="PANTHER" id="PTHR38767:SF1">
    <property type="entry name" value="DNA POLYMERASE III SUBUNIT CHI"/>
    <property type="match status" value="1"/>
</dbReference>
<dbReference type="AlphaFoldDB" id="A0A844YFQ0"/>
<evidence type="ECO:0000313" key="2">
    <source>
        <dbReference type="Proteomes" id="UP000445582"/>
    </source>
</evidence>
<dbReference type="GO" id="GO:0003887">
    <property type="term" value="F:DNA-directed DNA polymerase activity"/>
    <property type="evidence" value="ECO:0007669"/>
    <property type="project" value="InterPro"/>
</dbReference>
<evidence type="ECO:0000313" key="1">
    <source>
        <dbReference type="EMBL" id="MXO62179.1"/>
    </source>
</evidence>
<dbReference type="SUPFAM" id="SSF102400">
    <property type="entry name" value="DNA polymerase III chi subunit"/>
    <property type="match status" value="1"/>
</dbReference>
<reference evidence="1 2" key="1">
    <citation type="submission" date="2019-12" db="EMBL/GenBank/DDBJ databases">
        <title>Genomic-based taxomic classification of the family Erythrobacteraceae.</title>
        <authorList>
            <person name="Xu L."/>
        </authorList>
    </citation>
    <scope>NUCLEOTIDE SEQUENCE [LARGE SCALE GENOMIC DNA]</scope>
    <source>
        <strain evidence="1 2">MCCC 1A09965</strain>
    </source>
</reference>
<protein>
    <submittedName>
        <fullName evidence="1">DNA polymerase III subunit chi</fullName>
    </submittedName>
</protein>
<dbReference type="GO" id="GO:0006260">
    <property type="term" value="P:DNA replication"/>
    <property type="evidence" value="ECO:0007669"/>
    <property type="project" value="InterPro"/>
</dbReference>
<organism evidence="1 2">
    <name type="scientific">Qipengyuania oceanensis</name>
    <dbReference type="NCBI Taxonomy" id="1463597"/>
    <lineage>
        <taxon>Bacteria</taxon>
        <taxon>Pseudomonadati</taxon>
        <taxon>Pseudomonadota</taxon>
        <taxon>Alphaproteobacteria</taxon>
        <taxon>Sphingomonadales</taxon>
        <taxon>Erythrobacteraceae</taxon>
        <taxon>Qipengyuania</taxon>
    </lineage>
</organism>
<sequence>MRVDFYQLSQDGPEQVVPLLARASLQAGERLLVVAEDAQLRSAIDAALWDAHPEAFLAHGEEGTTHAARQPILLASACTSDNGAKYCVLADGQWRDEANGFARVFLVFGDERIEETRGVWRMLDSIEGANRHFWKQDGGKWREGP</sequence>
<dbReference type="PANTHER" id="PTHR38767">
    <property type="entry name" value="DNA POLYMERASE III SUBUNIT CHI"/>
    <property type="match status" value="1"/>
</dbReference>
<gene>
    <name evidence="1" type="ORF">GRI48_04050</name>
</gene>
<name>A0A844YFQ0_9SPHN</name>
<dbReference type="GO" id="GO:0032298">
    <property type="term" value="P:positive regulation of DNA-templated DNA replication initiation"/>
    <property type="evidence" value="ECO:0007669"/>
    <property type="project" value="TreeGrafter"/>
</dbReference>
<dbReference type="InterPro" id="IPR007459">
    <property type="entry name" value="DNA_pol3_chi"/>
</dbReference>
<keyword evidence="2" id="KW-1185">Reference proteome</keyword>
<proteinExistence type="predicted"/>
<dbReference type="GO" id="GO:0003677">
    <property type="term" value="F:DNA binding"/>
    <property type="evidence" value="ECO:0007669"/>
    <property type="project" value="InterPro"/>
</dbReference>
<accession>A0A844YFQ0</accession>
<dbReference type="EMBL" id="WTYN01000001">
    <property type="protein sequence ID" value="MXO62179.1"/>
    <property type="molecule type" value="Genomic_DNA"/>
</dbReference>